<dbReference type="InterPro" id="IPR052069">
    <property type="entry name" value="Ca-reg_mRNA-binding_domain"/>
</dbReference>
<keyword evidence="1" id="KW-0472">Membrane</keyword>
<dbReference type="InterPro" id="IPR010718">
    <property type="entry name" value="DUF1294"/>
</dbReference>
<dbReference type="STRING" id="405444.ABB26_01440"/>
<feature type="transmembrane region" description="Helical" evidence="1">
    <location>
        <begin position="111"/>
        <end position="128"/>
    </location>
</feature>
<keyword evidence="1" id="KW-0812">Transmembrane</keyword>
<dbReference type="InterPro" id="IPR002059">
    <property type="entry name" value="CSP_DNA-bd"/>
</dbReference>
<dbReference type="PANTHER" id="PTHR12962">
    <property type="entry name" value="CALCIUM-REGULATED HEAT STABLE PROTEIN CRHSP-24-RELATED"/>
    <property type="match status" value="1"/>
</dbReference>
<organism evidence="3 4">
    <name type="scientific">Stenotrophomonas humi</name>
    <dbReference type="NCBI Taxonomy" id="405444"/>
    <lineage>
        <taxon>Bacteria</taxon>
        <taxon>Pseudomonadati</taxon>
        <taxon>Pseudomonadota</taxon>
        <taxon>Gammaproteobacteria</taxon>
        <taxon>Lysobacterales</taxon>
        <taxon>Lysobacteraceae</taxon>
        <taxon>Stenotrophomonas</taxon>
    </lineage>
</organism>
<accession>A0A0R0CJ75</accession>
<evidence type="ECO:0000256" key="1">
    <source>
        <dbReference type="SAM" id="Phobius"/>
    </source>
</evidence>
<feature type="transmembrane region" description="Helical" evidence="1">
    <location>
        <begin position="177"/>
        <end position="200"/>
    </location>
</feature>
<dbReference type="Proteomes" id="UP000050864">
    <property type="component" value="Unassembled WGS sequence"/>
</dbReference>
<dbReference type="InterPro" id="IPR012340">
    <property type="entry name" value="NA-bd_OB-fold"/>
</dbReference>
<feature type="domain" description="CSD" evidence="2">
    <location>
        <begin position="2"/>
        <end position="67"/>
    </location>
</feature>
<dbReference type="Pfam" id="PF06961">
    <property type="entry name" value="DUF1294"/>
    <property type="match status" value="1"/>
</dbReference>
<sequence length="204" mass="22208">MRYQGRLQDWNDDKGFGFVSPNGGGERAFVHIKAFERASQRPANGLLISYEQLRDARGRLTATTIRPASASKAQVAAKSAGPAHRLPRTALGLLALLGTTLAWMLKLVPDWTMLAISGMSLLALIFYVGDKAAAQGNRWRTTESTLHMIALLGGWPGALLAQGLFNHKTRKRSFQRVFWVTVTANLLGIISLIVLVDTLLPAAS</sequence>
<name>A0A0R0CJ75_9GAMM</name>
<feature type="transmembrane region" description="Helical" evidence="1">
    <location>
        <begin position="148"/>
        <end position="165"/>
    </location>
</feature>
<dbReference type="GO" id="GO:0003730">
    <property type="term" value="F:mRNA 3'-UTR binding"/>
    <property type="evidence" value="ECO:0007669"/>
    <property type="project" value="TreeGrafter"/>
</dbReference>
<proteinExistence type="predicted"/>
<dbReference type="PANTHER" id="PTHR12962:SF1">
    <property type="entry name" value="COLD SHOCK DOMAIN-CONTAINING PROTEIN CG9705"/>
    <property type="match status" value="1"/>
</dbReference>
<dbReference type="GO" id="GO:0005737">
    <property type="term" value="C:cytoplasm"/>
    <property type="evidence" value="ECO:0007669"/>
    <property type="project" value="TreeGrafter"/>
</dbReference>
<dbReference type="Pfam" id="PF00313">
    <property type="entry name" value="CSD"/>
    <property type="match status" value="1"/>
</dbReference>
<dbReference type="RefSeq" id="WP_057631797.1">
    <property type="nucleotide sequence ID" value="NZ_LDJI01000004.1"/>
</dbReference>
<reference evidence="3 4" key="1">
    <citation type="submission" date="2015-05" db="EMBL/GenBank/DDBJ databases">
        <title>Genome sequencing and analysis of members of genus Stenotrophomonas.</title>
        <authorList>
            <person name="Patil P.P."/>
            <person name="Midha S."/>
            <person name="Patil P.B."/>
        </authorList>
    </citation>
    <scope>NUCLEOTIDE SEQUENCE [LARGE SCALE GENOMIC DNA]</scope>
    <source>
        <strain evidence="3 4">DSM 18929</strain>
    </source>
</reference>
<gene>
    <name evidence="3" type="ORF">ABB26_01440</name>
</gene>
<dbReference type="Gene3D" id="2.40.50.140">
    <property type="entry name" value="Nucleic acid-binding proteins"/>
    <property type="match status" value="1"/>
</dbReference>
<dbReference type="GO" id="GO:0043488">
    <property type="term" value="P:regulation of mRNA stability"/>
    <property type="evidence" value="ECO:0007669"/>
    <property type="project" value="TreeGrafter"/>
</dbReference>
<comment type="caution">
    <text evidence="3">The sequence shown here is derived from an EMBL/GenBank/DDBJ whole genome shotgun (WGS) entry which is preliminary data.</text>
</comment>
<dbReference type="PATRIC" id="fig|405444.3.peg.2690"/>
<protein>
    <recommendedName>
        <fullName evidence="2">CSD domain-containing protein</fullName>
    </recommendedName>
</protein>
<keyword evidence="4" id="KW-1185">Reference proteome</keyword>
<dbReference type="CDD" id="cd04458">
    <property type="entry name" value="CSP_CDS"/>
    <property type="match status" value="1"/>
</dbReference>
<dbReference type="OrthoDB" id="72963at2"/>
<evidence type="ECO:0000313" key="4">
    <source>
        <dbReference type="Proteomes" id="UP000050864"/>
    </source>
</evidence>
<dbReference type="PROSITE" id="PS51857">
    <property type="entry name" value="CSD_2"/>
    <property type="match status" value="1"/>
</dbReference>
<evidence type="ECO:0000259" key="2">
    <source>
        <dbReference type="PROSITE" id="PS51857"/>
    </source>
</evidence>
<evidence type="ECO:0000313" key="3">
    <source>
        <dbReference type="EMBL" id="KRG65911.1"/>
    </source>
</evidence>
<dbReference type="AlphaFoldDB" id="A0A0R0CJ75"/>
<dbReference type="SUPFAM" id="SSF50249">
    <property type="entry name" value="Nucleic acid-binding proteins"/>
    <property type="match status" value="1"/>
</dbReference>
<keyword evidence="1" id="KW-1133">Transmembrane helix</keyword>
<dbReference type="EMBL" id="LDJI01000004">
    <property type="protein sequence ID" value="KRG65911.1"/>
    <property type="molecule type" value="Genomic_DNA"/>
</dbReference>